<dbReference type="EMBL" id="JACEIK010000315">
    <property type="protein sequence ID" value="MCD7454749.1"/>
    <property type="molecule type" value="Genomic_DNA"/>
</dbReference>
<name>A0ABS8S7R1_DATST</name>
<feature type="non-terminal residue" evidence="1">
    <location>
        <position position="1"/>
    </location>
</feature>
<accession>A0ABS8S7R1</accession>
<reference evidence="1 2" key="1">
    <citation type="journal article" date="2021" name="BMC Genomics">
        <title>Datura genome reveals duplications of psychoactive alkaloid biosynthetic genes and high mutation rate following tissue culture.</title>
        <authorList>
            <person name="Rajewski A."/>
            <person name="Carter-House D."/>
            <person name="Stajich J."/>
            <person name="Litt A."/>
        </authorList>
    </citation>
    <scope>NUCLEOTIDE SEQUENCE [LARGE SCALE GENOMIC DNA]</scope>
    <source>
        <strain evidence="1">AR-01</strain>
    </source>
</reference>
<sequence>RGENHCNETVTTVEGPPCPVTHNLAYESSLQNRILALENKDPSWRCPSRHSSYVAQELKGVGRFSEIEKISFFQGATGDVSDVIQVENSLNNLEEIRNSLKGKGKATKNHIVDEWAVLTRIGIGLPINKSPKVVQQTFNNTYNALLSDEHGVAGATGDVAKCYSSTSHSNLEEIRNFLKYKGKATKNHIEGGWVVLTRKAIGPPNNKGPKVLQQTFNNTYDALLSDEHGATGNKKNCN</sequence>
<organism evidence="1 2">
    <name type="scientific">Datura stramonium</name>
    <name type="common">Jimsonweed</name>
    <name type="synonym">Common thornapple</name>
    <dbReference type="NCBI Taxonomy" id="4076"/>
    <lineage>
        <taxon>Eukaryota</taxon>
        <taxon>Viridiplantae</taxon>
        <taxon>Streptophyta</taxon>
        <taxon>Embryophyta</taxon>
        <taxon>Tracheophyta</taxon>
        <taxon>Spermatophyta</taxon>
        <taxon>Magnoliopsida</taxon>
        <taxon>eudicotyledons</taxon>
        <taxon>Gunneridae</taxon>
        <taxon>Pentapetalae</taxon>
        <taxon>asterids</taxon>
        <taxon>lamiids</taxon>
        <taxon>Solanales</taxon>
        <taxon>Solanaceae</taxon>
        <taxon>Solanoideae</taxon>
        <taxon>Datureae</taxon>
        <taxon>Datura</taxon>
    </lineage>
</organism>
<keyword evidence="2" id="KW-1185">Reference proteome</keyword>
<protein>
    <submittedName>
        <fullName evidence="1">Uncharacterized protein</fullName>
    </submittedName>
</protein>
<gene>
    <name evidence="1" type="ORF">HAX54_025910</name>
</gene>
<evidence type="ECO:0000313" key="1">
    <source>
        <dbReference type="EMBL" id="MCD7454749.1"/>
    </source>
</evidence>
<comment type="caution">
    <text evidence="1">The sequence shown here is derived from an EMBL/GenBank/DDBJ whole genome shotgun (WGS) entry which is preliminary data.</text>
</comment>
<evidence type="ECO:0000313" key="2">
    <source>
        <dbReference type="Proteomes" id="UP000823775"/>
    </source>
</evidence>
<dbReference type="Proteomes" id="UP000823775">
    <property type="component" value="Unassembled WGS sequence"/>
</dbReference>
<proteinExistence type="predicted"/>